<dbReference type="InterPro" id="IPR032792">
    <property type="entry name" value="AGL_glucanoTrfase"/>
</dbReference>
<dbReference type="Pfam" id="PF06202">
    <property type="entry name" value="GDE_C"/>
    <property type="match status" value="1"/>
</dbReference>
<evidence type="ECO:0000259" key="19">
    <source>
        <dbReference type="Pfam" id="PF14701"/>
    </source>
</evidence>
<keyword evidence="12" id="KW-0320">Glycogen biosynthesis</keyword>
<keyword evidence="10" id="KW-0808">Transferase</keyword>
<reference evidence="21 22" key="1">
    <citation type="journal article" date="2016" name="Proc. Natl. Acad. Sci. U.S.A.">
        <title>Comparative genomics of biotechnologically important yeasts.</title>
        <authorList>
            <person name="Riley R."/>
            <person name="Haridas S."/>
            <person name="Wolfe K.H."/>
            <person name="Lopes M.R."/>
            <person name="Hittinger C.T."/>
            <person name="Goeker M."/>
            <person name="Salamov A.A."/>
            <person name="Wisecaver J.H."/>
            <person name="Long T.M."/>
            <person name="Calvey C.H."/>
            <person name="Aerts A.L."/>
            <person name="Barry K.W."/>
            <person name="Choi C."/>
            <person name="Clum A."/>
            <person name="Coughlan A.Y."/>
            <person name="Deshpande S."/>
            <person name="Douglass A.P."/>
            <person name="Hanson S.J."/>
            <person name="Klenk H.-P."/>
            <person name="LaButti K.M."/>
            <person name="Lapidus A."/>
            <person name="Lindquist E.A."/>
            <person name="Lipzen A.M."/>
            <person name="Meier-Kolthoff J.P."/>
            <person name="Ohm R.A."/>
            <person name="Otillar R.P."/>
            <person name="Pangilinan J.L."/>
            <person name="Peng Y."/>
            <person name="Rokas A."/>
            <person name="Rosa C.A."/>
            <person name="Scheuner C."/>
            <person name="Sibirny A.A."/>
            <person name="Slot J.C."/>
            <person name="Stielow J.B."/>
            <person name="Sun H."/>
            <person name="Kurtzman C.P."/>
            <person name="Blackwell M."/>
            <person name="Grigoriev I.V."/>
            <person name="Jeffries T.W."/>
        </authorList>
    </citation>
    <scope>NUCLEOTIDE SEQUENCE [LARGE SCALE GENOMIC DNA]</scope>
    <source>
        <strain evidence="22">ATCC 58044 / CBS 1984 / NCYC 433 / NRRL Y-366-8</strain>
    </source>
</reference>
<dbReference type="SUPFAM" id="SSF51445">
    <property type="entry name" value="(Trans)glycosidases"/>
    <property type="match status" value="1"/>
</dbReference>
<evidence type="ECO:0000256" key="13">
    <source>
        <dbReference type="ARBA" id="ARBA00023268"/>
    </source>
</evidence>
<sequence length="1499" mass="171813">MTTLILKVDENGETKEKGVVFLPALPLPNNYQDGDYLFNLRLVIPAACPISRNGIVWINVPEDADTPFERSKYHKRAIENSFTCDNELDFKIYKPGSYSYYISYRDDSNHLKTTRKFYFVVPPSLYINNEFIPLNAIALESVISKWLGPRTNWDNVFNEISKKNYNMVHFTPLQERGESDSPYSIFDQLTFDPNLFENQQDVEQLVQKLQKEKNLLSITDVVFNHTANNSTWLRDHPDAGYNKETAPHLISAIELDGKLLEFSDRLKELNYPTNLNNVSDLLKIMDGIKVHVLGDLKLWEFYVIDVKNSLNELKQIWDSNHQFEKIEIPEDIKGSLVKLAHFVAENAATITLADRYANKVDPLKLATILNSAFDVHSFEEIEENAHKILDEVNLPRYKEYDNDVGDIMEQLFNRIKYLRVDDHGPKLGEINKKNPLTEPYFTRFTAKDGKDYQLANNGWIWNGNPLVDFASNQTKSYLTREVIIWGDCVKLRYGSGPQDSPYLWNRIEEYVKLSAKIFDGFRIDNCHSTPLHVGEYFLDLARRIKPNLYVVAELFSGSEDMDNLFVERLGISSLIREAMQAWSVDELSRLVYRHAGLPIGSFQPLPLDDFAYPPDGKDEVITNCLSEIQIPRILKPARTHALFMDCTHDNETPYDKRTVEDTLPNAALVSLCATAVGSVFGYDECYPHLLDVVNEKRQYTFGNGIGEVKAKLYEIRKLISNSSYNAEDHEMHVHHEGQFITLQRLNAKTGEGWFLIARTKFHQAEDQWLAPVVLKGTKASHEFSYSLEKIGDPSNDDSKLTSVPVHVKKLESPKVEYINGDSEISLPDYFPQGSIIVLKTTIENVNQELDDYIRNGAIKSTEGLTLYDLNALLYKCESEERDASAGQDGVYDIPNHGKLVYAGLQGWISVLRDVIQNNDLAHPISDHLRNGLWALDYITNRLQKYRDDGPIDTFTRWLKTRLDRIKQVPFFLVPRYFALVIGIAYEALRFRALTSFVPEIQNGNLFLQRLALTSIQMTGIMRSTSLAPFKQVPSMAAGLPHFSYDYMRCWGRDVFISIRGLLLATGRYEDARNHILNFAATLKHGMIPNLLDAGRNPRYNARDAAWFFLQCIQDYIHIVPDGEKILHDKVKRRFPLDDRYIKHDDPEAFSYETSIEDIIYEILSRHAKGIKFREANAGPRLDSQMKDEGFNVEVFVDWETGLVHGGSQFNCGTWMDKMGESAKAGNKGVPGTPRDGAAVEINGLLKSALRFVIQLNKKGLFKYDSVEKSTGGQIKIKDWDGLLQDNFEKCFYVPKDPKEDSMYRVDPAIVNRRGIYKDLYKTGKPYEDYQLRANFPIAMTVAPELFTPSKALEALIIADEVIRGPLGMRTLDPSDYNYRPYYINSDDSDDFATSKGRNYHQGPEWVWCFGYFLRAFHAFHYQDESFKNDLGEPSSELNQLLAVRLKEHRKWIRESPWAGLTELTNKDGELCHDSSPTQAWSTSCLLDLHLDLWNKNFTS</sequence>
<evidence type="ECO:0000256" key="3">
    <source>
        <dbReference type="ARBA" id="ARBA00003530"/>
    </source>
</evidence>
<dbReference type="Proteomes" id="UP000094112">
    <property type="component" value="Unassembled WGS sequence"/>
</dbReference>
<comment type="function">
    <text evidence="3">Multifunctional enzyme acting as 1,4-alpha-D-glucan:1,4-alpha-D-glucan 4-alpha-D-glycosyltransferase and amylo-1,6-glucosidase in glycogen degradation.</text>
</comment>
<gene>
    <name evidence="21" type="ORF">WICANDRAFT_83655</name>
</gene>
<evidence type="ECO:0000313" key="21">
    <source>
        <dbReference type="EMBL" id="ODQ59517.1"/>
    </source>
</evidence>
<name>A0A1E3P3Q9_WICAA</name>
<feature type="domain" description="Glycogen debranching enzyme glucanotransferase" evidence="19">
    <location>
        <begin position="131"/>
        <end position="549"/>
    </location>
</feature>
<feature type="domain" description="Eukaryotic glycogen debranching enzyme N-terminal" evidence="18">
    <location>
        <begin position="40"/>
        <end position="128"/>
    </location>
</feature>
<evidence type="ECO:0000256" key="2">
    <source>
        <dbReference type="ARBA" id="ARBA00000927"/>
    </source>
</evidence>
<dbReference type="CDD" id="cd11327">
    <property type="entry name" value="AmyAc_Glg_debranch_2"/>
    <property type="match status" value="1"/>
</dbReference>
<dbReference type="InterPro" id="IPR008928">
    <property type="entry name" value="6-hairpin_glycosidase_sf"/>
</dbReference>
<dbReference type="Gene3D" id="1.50.10.10">
    <property type="match status" value="1"/>
</dbReference>
<dbReference type="PANTHER" id="PTHR10569">
    <property type="entry name" value="GLYCOGEN DEBRANCHING ENZYME"/>
    <property type="match status" value="1"/>
</dbReference>
<dbReference type="SUPFAM" id="SSF48208">
    <property type="entry name" value="Six-hairpin glycosidases"/>
    <property type="match status" value="1"/>
</dbReference>
<dbReference type="GeneID" id="30202823"/>
<evidence type="ECO:0000256" key="8">
    <source>
        <dbReference type="ARBA" id="ARBA00022490"/>
    </source>
</evidence>
<evidence type="ECO:0000259" key="18">
    <source>
        <dbReference type="Pfam" id="PF14699"/>
    </source>
</evidence>
<dbReference type="InterPro" id="IPR010401">
    <property type="entry name" value="AGL/Gdb1"/>
</dbReference>
<keyword evidence="14" id="KW-0326">Glycosidase</keyword>
<evidence type="ECO:0000256" key="16">
    <source>
        <dbReference type="ARBA" id="ARBA00031477"/>
    </source>
</evidence>
<dbReference type="FunFam" id="3.20.20.80:FF:000070">
    <property type="entry name" value="GDB1p Glycogen debranching enzyme"/>
    <property type="match status" value="1"/>
</dbReference>
<dbReference type="EC" id="3.2.1.33" evidence="6"/>
<dbReference type="OrthoDB" id="10248904at2759"/>
<dbReference type="InterPro" id="IPR032790">
    <property type="entry name" value="GDE_C"/>
</dbReference>
<comment type="similarity">
    <text evidence="15">Belongs to the glycogen debranching enzyme family.</text>
</comment>
<evidence type="ECO:0000256" key="9">
    <source>
        <dbReference type="ARBA" id="ARBA00022676"/>
    </source>
</evidence>
<dbReference type="FunFam" id="1.50.10.10:FF:000039">
    <property type="entry name" value="Glycogen debranching enzyme Gdb1, putative"/>
    <property type="match status" value="1"/>
</dbReference>
<evidence type="ECO:0000256" key="1">
    <source>
        <dbReference type="ARBA" id="ARBA00000439"/>
    </source>
</evidence>
<dbReference type="FunFam" id="3.20.20.80:FF:000242">
    <property type="entry name" value="Glycogen debranching enzyme Gdb1, putative"/>
    <property type="match status" value="1"/>
</dbReference>
<evidence type="ECO:0000259" key="20">
    <source>
        <dbReference type="Pfam" id="PF14702"/>
    </source>
</evidence>
<evidence type="ECO:0000313" key="22">
    <source>
        <dbReference type="Proteomes" id="UP000094112"/>
    </source>
</evidence>
<dbReference type="GO" id="GO:0004135">
    <property type="term" value="F:amylo-alpha-1,6-glucosidase activity"/>
    <property type="evidence" value="ECO:0007669"/>
    <property type="project" value="UniProtKB-EC"/>
</dbReference>
<dbReference type="NCBIfam" id="TIGR01531">
    <property type="entry name" value="glyc_debranch"/>
    <property type="match status" value="1"/>
</dbReference>
<evidence type="ECO:0000256" key="10">
    <source>
        <dbReference type="ARBA" id="ARBA00022679"/>
    </source>
</evidence>
<dbReference type="Pfam" id="PF14699">
    <property type="entry name" value="hGDE_N"/>
    <property type="match status" value="1"/>
</dbReference>
<feature type="domain" description="Glycogen debranching enzyme central" evidence="20">
    <location>
        <begin position="704"/>
        <end position="942"/>
    </location>
</feature>
<keyword evidence="22" id="KW-1185">Reference proteome</keyword>
<keyword evidence="9" id="KW-0328">Glycosyltransferase</keyword>
<evidence type="ECO:0000256" key="15">
    <source>
        <dbReference type="ARBA" id="ARBA00025780"/>
    </source>
</evidence>
<dbReference type="InterPro" id="IPR029436">
    <property type="entry name" value="AGL_euk_N"/>
</dbReference>
<keyword evidence="13" id="KW-0511">Multifunctional enzyme</keyword>
<evidence type="ECO:0000256" key="7">
    <source>
        <dbReference type="ARBA" id="ARBA00020723"/>
    </source>
</evidence>
<protein>
    <recommendedName>
        <fullName evidence="7">Glycogen debranching enzyme</fullName>
        <ecNumber evidence="5">2.4.1.25</ecNumber>
        <ecNumber evidence="6">3.2.1.33</ecNumber>
    </recommendedName>
    <alternativeName>
        <fullName evidence="16">Glycogen debrancher</fullName>
    </alternativeName>
</protein>
<evidence type="ECO:0000256" key="4">
    <source>
        <dbReference type="ARBA" id="ARBA00004496"/>
    </source>
</evidence>
<comment type="catalytic activity">
    <reaction evidence="1">
        <text>Transfers a segment of a (1-&gt;4)-alpha-D-glucan to a new position in an acceptor, which may be glucose or a (1-&gt;4)-alpha-D-glucan.</text>
        <dbReference type="EC" id="2.4.1.25"/>
    </reaction>
</comment>
<dbReference type="InterPro" id="IPR012341">
    <property type="entry name" value="6hp_glycosidase-like_sf"/>
</dbReference>
<comment type="catalytic activity">
    <reaction evidence="2">
        <text>Hydrolysis of (1-&gt;6)-alpha-D-glucosidic branch linkages in glycogen phosphorylase limit dextrin.</text>
        <dbReference type="EC" id="3.2.1.33"/>
    </reaction>
</comment>
<dbReference type="Pfam" id="PF14702">
    <property type="entry name" value="hGDE_central"/>
    <property type="match status" value="1"/>
</dbReference>
<dbReference type="GO" id="GO:0005980">
    <property type="term" value="P:glycogen catabolic process"/>
    <property type="evidence" value="ECO:0007669"/>
    <property type="project" value="EnsemblFungi"/>
</dbReference>
<evidence type="ECO:0000256" key="6">
    <source>
        <dbReference type="ARBA" id="ARBA00012778"/>
    </source>
</evidence>
<dbReference type="EMBL" id="KV454210">
    <property type="protein sequence ID" value="ODQ59517.1"/>
    <property type="molecule type" value="Genomic_DNA"/>
</dbReference>
<keyword evidence="11 21" id="KW-0378">Hydrolase</keyword>
<keyword evidence="8" id="KW-0963">Cytoplasm</keyword>
<evidence type="ECO:0000256" key="5">
    <source>
        <dbReference type="ARBA" id="ARBA00012560"/>
    </source>
</evidence>
<evidence type="ECO:0000256" key="11">
    <source>
        <dbReference type="ARBA" id="ARBA00022801"/>
    </source>
</evidence>
<comment type="subcellular location">
    <subcellularLocation>
        <location evidence="4">Cytoplasm</location>
    </subcellularLocation>
</comment>
<dbReference type="EC" id="2.4.1.25" evidence="5"/>
<dbReference type="RefSeq" id="XP_019038724.1">
    <property type="nucleotide sequence ID" value="XM_019185577.1"/>
</dbReference>
<dbReference type="Gene3D" id="3.20.20.80">
    <property type="entry name" value="Glycosidases"/>
    <property type="match status" value="2"/>
</dbReference>
<dbReference type="InterPro" id="IPR032788">
    <property type="entry name" value="AGL_central"/>
</dbReference>
<proteinExistence type="inferred from homology"/>
<dbReference type="GO" id="GO:0005737">
    <property type="term" value="C:cytoplasm"/>
    <property type="evidence" value="ECO:0007669"/>
    <property type="project" value="UniProtKB-SubCell"/>
</dbReference>
<organism evidence="21 22">
    <name type="scientific">Wickerhamomyces anomalus (strain ATCC 58044 / CBS 1984 / NCYC 433 / NRRL Y-366-8)</name>
    <name type="common">Yeast</name>
    <name type="synonym">Hansenula anomala</name>
    <dbReference type="NCBI Taxonomy" id="683960"/>
    <lineage>
        <taxon>Eukaryota</taxon>
        <taxon>Fungi</taxon>
        <taxon>Dikarya</taxon>
        <taxon>Ascomycota</taxon>
        <taxon>Saccharomycotina</taxon>
        <taxon>Saccharomycetes</taxon>
        <taxon>Phaffomycetales</taxon>
        <taxon>Wickerhamomycetaceae</taxon>
        <taxon>Wickerhamomyces</taxon>
    </lineage>
</organism>
<dbReference type="InterPro" id="IPR006421">
    <property type="entry name" value="Glycogen_debranch_met"/>
</dbReference>
<evidence type="ECO:0000256" key="12">
    <source>
        <dbReference type="ARBA" id="ARBA00023056"/>
    </source>
</evidence>
<dbReference type="PANTHER" id="PTHR10569:SF2">
    <property type="entry name" value="GLYCOGEN DEBRANCHING ENZYME"/>
    <property type="match status" value="1"/>
</dbReference>
<dbReference type="InterPro" id="IPR017853">
    <property type="entry name" value="GH"/>
</dbReference>
<accession>A0A1E3P3Q9</accession>
<dbReference type="STRING" id="683960.A0A1E3P3Q9"/>
<dbReference type="GO" id="GO:0005978">
    <property type="term" value="P:glycogen biosynthetic process"/>
    <property type="evidence" value="ECO:0007669"/>
    <property type="project" value="UniProtKB-KW"/>
</dbReference>
<dbReference type="GO" id="GO:0004134">
    <property type="term" value="F:4-alpha-glucanotransferase activity"/>
    <property type="evidence" value="ECO:0007669"/>
    <property type="project" value="UniProtKB-EC"/>
</dbReference>
<feature type="domain" description="Glycogen debranching enzyme C-terminal" evidence="17">
    <location>
        <begin position="1029"/>
        <end position="1486"/>
    </location>
</feature>
<evidence type="ECO:0000256" key="14">
    <source>
        <dbReference type="ARBA" id="ARBA00023295"/>
    </source>
</evidence>
<evidence type="ECO:0000259" key="17">
    <source>
        <dbReference type="Pfam" id="PF06202"/>
    </source>
</evidence>
<dbReference type="Pfam" id="PF14701">
    <property type="entry name" value="hDGE_amylase"/>
    <property type="match status" value="1"/>
</dbReference>